<keyword evidence="2" id="KW-0812">Transmembrane</keyword>
<feature type="transmembrane region" description="Helical" evidence="2">
    <location>
        <begin position="32"/>
        <end position="53"/>
    </location>
</feature>
<feature type="domain" description="DUF6576" evidence="3">
    <location>
        <begin position="366"/>
        <end position="400"/>
    </location>
</feature>
<evidence type="ECO:0000313" key="4">
    <source>
        <dbReference type="EMBL" id="QDT58863.1"/>
    </source>
</evidence>
<gene>
    <name evidence="4" type="ORF">SV7mr_13640</name>
</gene>
<dbReference type="AlphaFoldDB" id="A0A517SRZ7"/>
<feature type="transmembrane region" description="Helical" evidence="2">
    <location>
        <begin position="65"/>
        <end position="88"/>
    </location>
</feature>
<evidence type="ECO:0000259" key="3">
    <source>
        <dbReference type="Pfam" id="PF20216"/>
    </source>
</evidence>
<dbReference type="RefSeq" id="WP_145270333.1">
    <property type="nucleotide sequence ID" value="NZ_CP036272.1"/>
</dbReference>
<evidence type="ECO:0000313" key="5">
    <source>
        <dbReference type="Proteomes" id="UP000315003"/>
    </source>
</evidence>
<accession>A0A517SRZ7</accession>
<evidence type="ECO:0000256" key="2">
    <source>
        <dbReference type="SAM" id="Phobius"/>
    </source>
</evidence>
<keyword evidence="2" id="KW-1133">Transmembrane helix</keyword>
<dbReference type="InterPro" id="IPR046483">
    <property type="entry name" value="DUF6576"/>
</dbReference>
<evidence type="ECO:0000256" key="1">
    <source>
        <dbReference type="SAM" id="MobiDB-lite"/>
    </source>
</evidence>
<dbReference type="Proteomes" id="UP000315003">
    <property type="component" value="Chromosome"/>
</dbReference>
<keyword evidence="5" id="KW-1185">Reference proteome</keyword>
<dbReference type="EMBL" id="CP036272">
    <property type="protein sequence ID" value="QDT58863.1"/>
    <property type="molecule type" value="Genomic_DNA"/>
</dbReference>
<sequence length="407" mass="44849">MSPYGLDSQPTESFDPQPDRGWSLTLGRVGGLPISVSYSVFIALGLLVALVALLRHREGDADLPVITAVAVTAWIIGWVVQASTYLWLHLRTNARSSLLSIGLIGVELSYPLHRPRPWTALQNLCAAVLSMSVLVLFAGACFAMHLWKFDWFDWQISQWWAEVSRPGMGLDSPATCYLAAAWMFILQTACQLFPLPRHQGRSALVSMAWILAPNHGEAGQVRFVRRSLRIIASITMIAAALALVSGGQAYLPSWLMLAVVAMMLLISSGSDDVQLWVQSLYVAQNDPAERYLQTSVDLDHFDAEWEGLDDDAVNRSSRSGPGVSGPGVSGPGVSGPGLIARAKSRFQMFLRRRKLRIVMQREQEEARDAEGLDAVLQKVSKSGIESLSDQERKLLQRVSKTLQDRHS</sequence>
<dbReference type="OrthoDB" id="238446at2"/>
<reference evidence="4 5" key="1">
    <citation type="submission" date="2019-02" db="EMBL/GenBank/DDBJ databases">
        <title>Deep-cultivation of Planctomycetes and their phenomic and genomic characterization uncovers novel biology.</title>
        <authorList>
            <person name="Wiegand S."/>
            <person name="Jogler M."/>
            <person name="Boedeker C."/>
            <person name="Pinto D."/>
            <person name="Vollmers J."/>
            <person name="Rivas-Marin E."/>
            <person name="Kohn T."/>
            <person name="Peeters S.H."/>
            <person name="Heuer A."/>
            <person name="Rast P."/>
            <person name="Oberbeckmann S."/>
            <person name="Bunk B."/>
            <person name="Jeske O."/>
            <person name="Meyerdierks A."/>
            <person name="Storesund J.E."/>
            <person name="Kallscheuer N."/>
            <person name="Luecker S."/>
            <person name="Lage O.M."/>
            <person name="Pohl T."/>
            <person name="Merkel B.J."/>
            <person name="Hornburger P."/>
            <person name="Mueller R.-W."/>
            <person name="Bruemmer F."/>
            <person name="Labrenz M."/>
            <person name="Spormann A.M."/>
            <person name="Op den Camp H."/>
            <person name="Overmann J."/>
            <person name="Amann R."/>
            <person name="Jetten M.S.M."/>
            <person name="Mascher T."/>
            <person name="Medema M.H."/>
            <person name="Devos D.P."/>
            <person name="Kaster A.-K."/>
            <person name="Ovreas L."/>
            <person name="Rohde M."/>
            <person name="Galperin M.Y."/>
            <person name="Jogler C."/>
        </authorList>
    </citation>
    <scope>NUCLEOTIDE SEQUENCE [LARGE SCALE GENOMIC DNA]</scope>
    <source>
        <strain evidence="4 5">SV_7m_r</strain>
    </source>
</reference>
<feature type="transmembrane region" description="Helical" evidence="2">
    <location>
        <begin position="124"/>
        <end position="147"/>
    </location>
</feature>
<protein>
    <recommendedName>
        <fullName evidence="3">DUF6576 domain-containing protein</fullName>
    </recommendedName>
</protein>
<feature type="transmembrane region" description="Helical" evidence="2">
    <location>
        <begin position="228"/>
        <end position="245"/>
    </location>
</feature>
<feature type="region of interest" description="Disordered" evidence="1">
    <location>
        <begin position="311"/>
        <end position="335"/>
    </location>
</feature>
<feature type="compositionally biased region" description="Gly residues" evidence="1">
    <location>
        <begin position="322"/>
        <end position="335"/>
    </location>
</feature>
<keyword evidence="2" id="KW-0472">Membrane</keyword>
<proteinExistence type="predicted"/>
<organism evidence="4 5">
    <name type="scientific">Stieleria bergensis</name>
    <dbReference type="NCBI Taxonomy" id="2528025"/>
    <lineage>
        <taxon>Bacteria</taxon>
        <taxon>Pseudomonadati</taxon>
        <taxon>Planctomycetota</taxon>
        <taxon>Planctomycetia</taxon>
        <taxon>Pirellulales</taxon>
        <taxon>Pirellulaceae</taxon>
        <taxon>Stieleria</taxon>
    </lineage>
</organism>
<name>A0A517SRZ7_9BACT</name>
<dbReference type="Pfam" id="PF20216">
    <property type="entry name" value="DUF6576"/>
    <property type="match status" value="1"/>
</dbReference>